<feature type="compositionally biased region" description="Basic residues" evidence="1">
    <location>
        <begin position="161"/>
        <end position="171"/>
    </location>
</feature>
<feature type="region of interest" description="Disordered" evidence="1">
    <location>
        <begin position="140"/>
        <end position="176"/>
    </location>
</feature>
<feature type="compositionally biased region" description="Basic and acidic residues" evidence="1">
    <location>
        <begin position="140"/>
        <end position="150"/>
    </location>
</feature>
<protein>
    <submittedName>
        <fullName evidence="2">Uncharacterized protein</fullName>
    </submittedName>
</protein>
<accession>A0A540R898</accession>
<evidence type="ECO:0000313" key="3">
    <source>
        <dbReference type="Proteomes" id="UP000318080"/>
    </source>
</evidence>
<reference evidence="2 3" key="1">
    <citation type="submission" date="2019-06" db="EMBL/GenBank/DDBJ databases">
        <title>Draft genome of C. phoceense Strain 272.</title>
        <authorList>
            <person name="Pacheco L.G.C."/>
            <person name="Barberis C.M."/>
            <person name="Almuzara M.N."/>
            <person name="Traglia G.M."/>
            <person name="Santos C.S."/>
            <person name="Rocha D.J.P.G."/>
            <person name="Aguiar E.R.G.R."/>
            <person name="Vay C.A."/>
        </authorList>
    </citation>
    <scope>NUCLEOTIDE SEQUENCE [LARGE SCALE GENOMIC DNA]</scope>
    <source>
        <strain evidence="2 3">272</strain>
    </source>
</reference>
<organism evidence="2 3">
    <name type="scientific">Corynebacterium phoceense</name>
    <dbReference type="NCBI Taxonomy" id="1686286"/>
    <lineage>
        <taxon>Bacteria</taxon>
        <taxon>Bacillati</taxon>
        <taxon>Actinomycetota</taxon>
        <taxon>Actinomycetes</taxon>
        <taxon>Mycobacteriales</taxon>
        <taxon>Corynebacteriaceae</taxon>
        <taxon>Corynebacterium</taxon>
    </lineage>
</organism>
<gene>
    <name evidence="2" type="ORF">EJK80_03885</name>
</gene>
<dbReference type="RefSeq" id="WP_141628669.1">
    <property type="nucleotide sequence ID" value="NZ_VHIR01000004.1"/>
</dbReference>
<proteinExistence type="predicted"/>
<dbReference type="AlphaFoldDB" id="A0A540R898"/>
<evidence type="ECO:0000256" key="1">
    <source>
        <dbReference type="SAM" id="MobiDB-lite"/>
    </source>
</evidence>
<comment type="caution">
    <text evidence="2">The sequence shown here is derived from an EMBL/GenBank/DDBJ whole genome shotgun (WGS) entry which is preliminary data.</text>
</comment>
<evidence type="ECO:0000313" key="2">
    <source>
        <dbReference type="EMBL" id="TQE43973.1"/>
    </source>
</evidence>
<sequence>MKPLTIIRLSVPLVFAAPFAWNAALRRYRRSRAIPLAAPRARSPHNTGPSELNLDDAKQAIATALTTTPPSTRVTVTSASPAAHAAYTKAGITLPAINAMLTTADSFPGRGGRVCFLTAAHFLVVDPTDGVLIAFAPKKETHTQKADQHRPAPCTSGTRRQPTRSTRHRTKPVTLPLPTTRKDFIDLLEDRGFTITPGRKHAKITHPAHKGKQNTIPSTASDYRWIANAVRDIRHNFGIDLRRAAGEDVWAPMTTSGLR</sequence>
<dbReference type="EMBL" id="VHIR01000004">
    <property type="protein sequence ID" value="TQE43973.1"/>
    <property type="molecule type" value="Genomic_DNA"/>
</dbReference>
<dbReference type="Proteomes" id="UP000318080">
    <property type="component" value="Unassembled WGS sequence"/>
</dbReference>
<keyword evidence="3" id="KW-1185">Reference proteome</keyword>
<name>A0A540R898_9CORY</name>